<dbReference type="PANTHER" id="PTHR14009:SF13">
    <property type="entry name" value="LETM1 DOMAIN-CONTAINING PROTEIN 1"/>
    <property type="match status" value="1"/>
</dbReference>
<dbReference type="OrthoDB" id="73691at2759"/>
<keyword evidence="6 9" id="KW-0472">Membrane</keyword>
<dbReference type="InterPro" id="IPR044202">
    <property type="entry name" value="LETM1/MDM38-like"/>
</dbReference>
<dbReference type="AlphaFoldDB" id="A0A1V9XCG1"/>
<gene>
    <name evidence="11" type="ORF">BIW11_11245</name>
</gene>
<evidence type="ECO:0000256" key="7">
    <source>
        <dbReference type="PROSITE-ProRule" id="PRU01094"/>
    </source>
</evidence>
<dbReference type="GO" id="GO:0043022">
    <property type="term" value="F:ribosome binding"/>
    <property type="evidence" value="ECO:0007669"/>
    <property type="project" value="InterPro"/>
</dbReference>
<evidence type="ECO:0000256" key="3">
    <source>
        <dbReference type="ARBA" id="ARBA00022792"/>
    </source>
</evidence>
<evidence type="ECO:0000256" key="1">
    <source>
        <dbReference type="ARBA" id="ARBA00004434"/>
    </source>
</evidence>
<evidence type="ECO:0000256" key="9">
    <source>
        <dbReference type="SAM" id="Phobius"/>
    </source>
</evidence>
<comment type="caution">
    <text evidence="11">The sequence shown here is derived from an EMBL/GenBank/DDBJ whole genome shotgun (WGS) entry which is preliminary data.</text>
</comment>
<protein>
    <submittedName>
        <fullName evidence="11">LETM1 domain-containing protein 1-like</fullName>
    </submittedName>
</protein>
<keyword evidence="5 7" id="KW-0496">Mitochondrion</keyword>
<feature type="transmembrane region" description="Helical" evidence="9">
    <location>
        <begin position="122"/>
        <end position="145"/>
    </location>
</feature>
<comment type="subcellular location">
    <subcellularLocation>
        <location evidence="1">Mitochondrion inner membrane</location>
        <topology evidence="1">Single-pass membrane protein</topology>
    </subcellularLocation>
</comment>
<dbReference type="EMBL" id="MNPL01015526">
    <property type="protein sequence ID" value="OQR71038.1"/>
    <property type="molecule type" value="Genomic_DNA"/>
</dbReference>
<dbReference type="Proteomes" id="UP000192247">
    <property type="component" value="Unassembled WGS sequence"/>
</dbReference>
<evidence type="ECO:0000313" key="12">
    <source>
        <dbReference type="Proteomes" id="UP000192247"/>
    </source>
</evidence>
<dbReference type="PANTHER" id="PTHR14009">
    <property type="entry name" value="LEUCINE ZIPPER-EF-HAND CONTAINING TRANSMEMBRANE PROTEIN"/>
    <property type="match status" value="1"/>
</dbReference>
<reference evidence="11 12" key="1">
    <citation type="journal article" date="2017" name="Gigascience">
        <title>Draft genome of the honey bee ectoparasitic mite, Tropilaelaps mercedesae, is shaped by the parasitic life history.</title>
        <authorList>
            <person name="Dong X."/>
            <person name="Armstrong S.D."/>
            <person name="Xia D."/>
            <person name="Makepeace B.L."/>
            <person name="Darby A.C."/>
            <person name="Kadowaki T."/>
        </authorList>
    </citation>
    <scope>NUCLEOTIDE SEQUENCE [LARGE SCALE GENOMIC DNA]</scope>
    <source>
        <strain evidence="11">Wuxi-XJTLU</strain>
    </source>
</reference>
<name>A0A1V9XCG1_9ACAR</name>
<evidence type="ECO:0000256" key="5">
    <source>
        <dbReference type="ARBA" id="ARBA00023128"/>
    </source>
</evidence>
<evidence type="ECO:0000256" key="4">
    <source>
        <dbReference type="ARBA" id="ARBA00022989"/>
    </source>
</evidence>
<accession>A0A1V9XCG1</accession>
<feature type="region of interest" description="Disordered" evidence="8">
    <location>
        <begin position="354"/>
        <end position="403"/>
    </location>
</feature>
<dbReference type="InterPro" id="IPR033122">
    <property type="entry name" value="LETM1-like_RBD"/>
</dbReference>
<keyword evidence="2 9" id="KW-0812">Transmembrane</keyword>
<dbReference type="InParanoid" id="A0A1V9XCG1"/>
<dbReference type="PROSITE" id="PS51758">
    <property type="entry name" value="LETM1_RBD"/>
    <property type="match status" value="1"/>
</dbReference>
<feature type="domain" description="Letm1 RBD" evidence="10">
    <location>
        <begin position="161"/>
        <end position="397"/>
    </location>
</feature>
<dbReference type="Pfam" id="PF07766">
    <property type="entry name" value="LETM1_RBD"/>
    <property type="match status" value="1"/>
</dbReference>
<sequence>MNRVLCSLRPSVPHVQQLKKLANNQDNIKYGENFIQPRSRPRIFLARKFLQFVQGYEKLMQKHTPTVFEVYNSLGTGTKLLYKDIQEYLSVSKDLKSGKPVSNLTRKQLEVYYKVPKDMIQVAPTLFICAMPLTNYFIFPLLYAYPKELLSSQFWTERQWRYFELEKHIKRVQYYDSVLYQLEKGKTSEIDLKNKSLEIISKLRSGGHPTVEDIVDIKPLFQDGHHLALHNLSYGHLRALSLSQGLQFGGFVPYGRLWRYGGFIWETDRALVREGSLKTLTDLDIAQCCLMRGFNPFGCSRTEAEEFLDKWLTLSLQLKDRELSLLLHTPIFLAYNHRNSFGILFMPSADSTASSKGAAGRDVGSGSPKNGGRISSDVTPQQQLQEQEPPKGRSRQKKSRVVL</sequence>
<proteinExistence type="predicted"/>
<organism evidence="11 12">
    <name type="scientific">Tropilaelaps mercedesae</name>
    <dbReference type="NCBI Taxonomy" id="418985"/>
    <lineage>
        <taxon>Eukaryota</taxon>
        <taxon>Metazoa</taxon>
        <taxon>Ecdysozoa</taxon>
        <taxon>Arthropoda</taxon>
        <taxon>Chelicerata</taxon>
        <taxon>Arachnida</taxon>
        <taxon>Acari</taxon>
        <taxon>Parasitiformes</taxon>
        <taxon>Mesostigmata</taxon>
        <taxon>Gamasina</taxon>
        <taxon>Dermanyssoidea</taxon>
        <taxon>Laelapidae</taxon>
        <taxon>Tropilaelaps</taxon>
    </lineage>
</organism>
<dbReference type="STRING" id="418985.A0A1V9XCG1"/>
<dbReference type="FunCoup" id="A0A1V9XCG1">
    <property type="interactions" value="1256"/>
</dbReference>
<keyword evidence="12" id="KW-1185">Reference proteome</keyword>
<feature type="compositionally biased region" description="Basic residues" evidence="8">
    <location>
        <begin position="392"/>
        <end position="403"/>
    </location>
</feature>
<evidence type="ECO:0000313" key="11">
    <source>
        <dbReference type="EMBL" id="OQR71038.1"/>
    </source>
</evidence>
<dbReference type="GO" id="GO:0005743">
    <property type="term" value="C:mitochondrial inner membrane"/>
    <property type="evidence" value="ECO:0007669"/>
    <property type="project" value="UniProtKB-SubCell"/>
</dbReference>
<evidence type="ECO:0000256" key="2">
    <source>
        <dbReference type="ARBA" id="ARBA00022692"/>
    </source>
</evidence>
<evidence type="ECO:0000256" key="8">
    <source>
        <dbReference type="SAM" id="MobiDB-lite"/>
    </source>
</evidence>
<evidence type="ECO:0000256" key="6">
    <source>
        <dbReference type="ARBA" id="ARBA00023136"/>
    </source>
</evidence>
<keyword evidence="3" id="KW-0999">Mitochondrion inner membrane</keyword>
<evidence type="ECO:0000259" key="10">
    <source>
        <dbReference type="PROSITE" id="PS51758"/>
    </source>
</evidence>
<dbReference type="GO" id="GO:0030003">
    <property type="term" value="P:intracellular monoatomic cation homeostasis"/>
    <property type="evidence" value="ECO:0007669"/>
    <property type="project" value="TreeGrafter"/>
</dbReference>
<keyword evidence="4 9" id="KW-1133">Transmembrane helix</keyword>